<protein>
    <submittedName>
        <fullName evidence="8">Zinc-binding dehydrogenase</fullName>
    </submittedName>
</protein>
<keyword evidence="9" id="KW-1185">Reference proteome</keyword>
<reference evidence="9" key="1">
    <citation type="journal article" date="2019" name="Int. J. Syst. Evol. Microbiol.">
        <title>The Global Catalogue of Microorganisms (GCM) 10K type strain sequencing project: providing services to taxonomists for standard genome sequencing and annotation.</title>
        <authorList>
            <consortium name="The Broad Institute Genomics Platform"/>
            <consortium name="The Broad Institute Genome Sequencing Center for Infectious Disease"/>
            <person name="Wu L."/>
            <person name="Ma J."/>
        </authorList>
    </citation>
    <scope>NUCLEOTIDE SEQUENCE [LARGE SCALE GENOMIC DNA]</scope>
    <source>
        <strain evidence="9">JCM 30346</strain>
    </source>
</reference>
<evidence type="ECO:0000256" key="3">
    <source>
        <dbReference type="ARBA" id="ARBA00022833"/>
    </source>
</evidence>
<keyword evidence="4" id="KW-0560">Oxidoreductase</keyword>
<comment type="caution">
    <text evidence="8">The sequence shown here is derived from an EMBL/GenBank/DDBJ whole genome shotgun (WGS) entry which is preliminary data.</text>
</comment>
<evidence type="ECO:0000256" key="1">
    <source>
        <dbReference type="ARBA" id="ARBA00001947"/>
    </source>
</evidence>
<dbReference type="RefSeq" id="WP_380760584.1">
    <property type="nucleotide sequence ID" value="NZ_JBHSRF010000072.1"/>
</dbReference>
<evidence type="ECO:0000256" key="5">
    <source>
        <dbReference type="RuleBase" id="RU361277"/>
    </source>
</evidence>
<dbReference type="InterPro" id="IPR013154">
    <property type="entry name" value="ADH-like_N"/>
</dbReference>
<comment type="cofactor">
    <cofactor evidence="1 5">
        <name>Zn(2+)</name>
        <dbReference type="ChEBI" id="CHEBI:29105"/>
    </cofactor>
</comment>
<dbReference type="InterPro" id="IPR011032">
    <property type="entry name" value="GroES-like_sf"/>
</dbReference>
<dbReference type="SUPFAM" id="SSF51735">
    <property type="entry name" value="NAD(P)-binding Rossmann-fold domains"/>
    <property type="match status" value="1"/>
</dbReference>
<organism evidence="8 9">
    <name type="scientific">Sphaerisporangium aureirubrum</name>
    <dbReference type="NCBI Taxonomy" id="1544736"/>
    <lineage>
        <taxon>Bacteria</taxon>
        <taxon>Bacillati</taxon>
        <taxon>Actinomycetota</taxon>
        <taxon>Actinomycetes</taxon>
        <taxon>Streptosporangiales</taxon>
        <taxon>Streptosporangiaceae</taxon>
        <taxon>Sphaerisporangium</taxon>
    </lineage>
</organism>
<evidence type="ECO:0000259" key="6">
    <source>
        <dbReference type="Pfam" id="PF00107"/>
    </source>
</evidence>
<evidence type="ECO:0000256" key="4">
    <source>
        <dbReference type="ARBA" id="ARBA00023002"/>
    </source>
</evidence>
<gene>
    <name evidence="8" type="ORF">ACFP1K_32485</name>
</gene>
<dbReference type="PROSITE" id="PS00059">
    <property type="entry name" value="ADH_ZINC"/>
    <property type="match status" value="1"/>
</dbReference>
<evidence type="ECO:0000313" key="8">
    <source>
        <dbReference type="EMBL" id="MFC6085924.1"/>
    </source>
</evidence>
<dbReference type="CDD" id="cd05188">
    <property type="entry name" value="MDR"/>
    <property type="match status" value="1"/>
</dbReference>
<dbReference type="EMBL" id="JBHSRF010000072">
    <property type="protein sequence ID" value="MFC6085924.1"/>
    <property type="molecule type" value="Genomic_DNA"/>
</dbReference>
<comment type="similarity">
    <text evidence="5">Belongs to the zinc-containing alcohol dehydrogenase family.</text>
</comment>
<dbReference type="InterPro" id="IPR036291">
    <property type="entry name" value="NAD(P)-bd_dom_sf"/>
</dbReference>
<accession>A0ABW1NRD0</accession>
<evidence type="ECO:0000256" key="2">
    <source>
        <dbReference type="ARBA" id="ARBA00022723"/>
    </source>
</evidence>
<keyword evidence="3 5" id="KW-0862">Zinc</keyword>
<feature type="domain" description="Alcohol dehydrogenase-like N-terminal" evidence="7">
    <location>
        <begin position="7"/>
        <end position="67"/>
    </location>
</feature>
<proteinExistence type="inferred from homology"/>
<dbReference type="InterPro" id="IPR050129">
    <property type="entry name" value="Zn_alcohol_dh"/>
</dbReference>
<dbReference type="PANTHER" id="PTHR43401:SF5">
    <property type="entry name" value="ALCOHOL DEHYDROGENASE-RELATED"/>
    <property type="match status" value="1"/>
</dbReference>
<dbReference type="PANTHER" id="PTHR43401">
    <property type="entry name" value="L-THREONINE 3-DEHYDROGENASE"/>
    <property type="match status" value="1"/>
</dbReference>
<evidence type="ECO:0000313" key="9">
    <source>
        <dbReference type="Proteomes" id="UP001596137"/>
    </source>
</evidence>
<dbReference type="Proteomes" id="UP001596137">
    <property type="component" value="Unassembled WGS sequence"/>
</dbReference>
<dbReference type="Pfam" id="PF00107">
    <property type="entry name" value="ADH_zinc_N"/>
    <property type="match status" value="1"/>
</dbReference>
<evidence type="ECO:0000259" key="7">
    <source>
        <dbReference type="Pfam" id="PF08240"/>
    </source>
</evidence>
<name>A0ABW1NRD0_9ACTN</name>
<sequence>MREPVCGPDEVLMRTEAVSICSTDVSYFRGHLSPGQWPIIPGHEYVGKVVEIGSRVEAPIRPGDRLVYWGQTDFGGMAEFRAIRPLLPNQAGETSWYTERNFYDADQAAAIVVPETVPSRLATLVEPLTSVLRSLLVNPPRPGDVCVVLGAGPSGLLATQVLDRLLGAGAVTVIDKDPERIRTALSLGATHGFDIATQSGELKRLVREHRDHFADYVFDALPHVATVDNGDDVRRMGMSMLRPGGTYVIYGATELAQPIHTWMILAKGLQVRATPFDVRLFPMSRSAHVARIALTLIESGVIQAESLITDVVPATDEDLVVSAFAGYGARGSLKTSLCYSRSTTPIEEPVPLLLAAGMSV</sequence>
<dbReference type="SUPFAM" id="SSF50129">
    <property type="entry name" value="GroES-like"/>
    <property type="match status" value="1"/>
</dbReference>
<dbReference type="InterPro" id="IPR002328">
    <property type="entry name" value="ADH_Zn_CS"/>
</dbReference>
<dbReference type="Gene3D" id="3.40.50.720">
    <property type="entry name" value="NAD(P)-binding Rossmann-like Domain"/>
    <property type="match status" value="1"/>
</dbReference>
<dbReference type="Pfam" id="PF08240">
    <property type="entry name" value="ADH_N"/>
    <property type="match status" value="1"/>
</dbReference>
<dbReference type="InterPro" id="IPR013149">
    <property type="entry name" value="ADH-like_C"/>
</dbReference>
<dbReference type="Gene3D" id="3.90.180.10">
    <property type="entry name" value="Medium-chain alcohol dehydrogenases, catalytic domain"/>
    <property type="match status" value="1"/>
</dbReference>
<keyword evidence="2 5" id="KW-0479">Metal-binding</keyword>
<feature type="domain" description="Alcohol dehydrogenase-like C-terminal" evidence="6">
    <location>
        <begin position="155"/>
        <end position="273"/>
    </location>
</feature>